<dbReference type="SMART" id="SM00014">
    <property type="entry name" value="acidPPc"/>
    <property type="match status" value="1"/>
</dbReference>
<dbReference type="EC" id="3.1.3.2" evidence="1"/>
<organism evidence="4 5">
    <name type="scientific">Solimonas marina</name>
    <dbReference type="NCBI Taxonomy" id="2714601"/>
    <lineage>
        <taxon>Bacteria</taxon>
        <taxon>Pseudomonadati</taxon>
        <taxon>Pseudomonadota</taxon>
        <taxon>Gammaproteobacteria</taxon>
        <taxon>Nevskiales</taxon>
        <taxon>Nevskiaceae</taxon>
        <taxon>Solimonas</taxon>
    </lineage>
</organism>
<dbReference type="CDD" id="cd03397">
    <property type="entry name" value="PAP2_acid_phosphatase"/>
    <property type="match status" value="1"/>
</dbReference>
<dbReference type="Proteomes" id="UP000653472">
    <property type="component" value="Unassembled WGS sequence"/>
</dbReference>
<dbReference type="PIRSF" id="PIRSF000897">
    <property type="entry name" value="Acid_Ptase_ClsA"/>
    <property type="match status" value="1"/>
</dbReference>
<dbReference type="GO" id="GO:0003993">
    <property type="term" value="F:acid phosphatase activity"/>
    <property type="evidence" value="ECO:0007669"/>
    <property type="project" value="UniProtKB-EC"/>
</dbReference>
<keyword evidence="1" id="KW-0378">Hydrolase</keyword>
<evidence type="ECO:0000256" key="1">
    <source>
        <dbReference type="PIRNR" id="PIRNR000897"/>
    </source>
</evidence>
<reference evidence="4" key="1">
    <citation type="submission" date="2020-03" db="EMBL/GenBank/DDBJ databases">
        <title>Solimonas marina sp. nov., isolated from deep seawater of the Pacific Ocean.</title>
        <authorList>
            <person name="Liu X."/>
            <person name="Lai Q."/>
            <person name="Sun F."/>
            <person name="Gai Y."/>
            <person name="Li G."/>
            <person name="Shao Z."/>
        </authorList>
    </citation>
    <scope>NUCLEOTIDE SEQUENCE</scope>
    <source>
        <strain evidence="4">C16B3</strain>
    </source>
</reference>
<keyword evidence="5" id="KW-1185">Reference proteome</keyword>
<feature type="domain" description="Phosphatidic acid phosphatase type 2/haloperoxidase" evidence="3">
    <location>
        <begin position="112"/>
        <end position="229"/>
    </location>
</feature>
<feature type="signal peptide" evidence="2">
    <location>
        <begin position="1"/>
        <end position="21"/>
    </location>
</feature>
<dbReference type="PRINTS" id="PR00483">
    <property type="entry name" value="BACPHPHTASE"/>
</dbReference>
<dbReference type="RefSeq" id="WP_168146057.1">
    <property type="nucleotide sequence ID" value="NZ_JAAVXB010000001.1"/>
</dbReference>
<proteinExistence type="inferred from homology"/>
<evidence type="ECO:0000259" key="3">
    <source>
        <dbReference type="SMART" id="SM00014"/>
    </source>
</evidence>
<name>A0A969W771_9GAMM</name>
<protein>
    <recommendedName>
        <fullName evidence="1">Acid phosphatase</fullName>
        <ecNumber evidence="1">3.1.3.2</ecNumber>
    </recommendedName>
</protein>
<dbReference type="InterPro" id="IPR000326">
    <property type="entry name" value="PAP2/HPO"/>
</dbReference>
<dbReference type="SUPFAM" id="SSF48317">
    <property type="entry name" value="Acid phosphatase/Vanadium-dependent haloperoxidase"/>
    <property type="match status" value="1"/>
</dbReference>
<comment type="catalytic activity">
    <reaction evidence="1">
        <text>a phosphate monoester + H2O = an alcohol + phosphate</text>
        <dbReference type="Rhea" id="RHEA:15017"/>
        <dbReference type="ChEBI" id="CHEBI:15377"/>
        <dbReference type="ChEBI" id="CHEBI:30879"/>
        <dbReference type="ChEBI" id="CHEBI:43474"/>
        <dbReference type="ChEBI" id="CHEBI:67140"/>
        <dbReference type="EC" id="3.1.3.2"/>
    </reaction>
</comment>
<dbReference type="Pfam" id="PF01569">
    <property type="entry name" value="PAP2"/>
    <property type="match status" value="1"/>
</dbReference>
<dbReference type="InterPro" id="IPR001011">
    <property type="entry name" value="Acid_Pase_classA_bac"/>
</dbReference>
<dbReference type="AlphaFoldDB" id="A0A969W771"/>
<evidence type="ECO:0000313" key="4">
    <source>
        <dbReference type="EMBL" id="NKF20794.1"/>
    </source>
</evidence>
<dbReference type="InterPro" id="IPR036938">
    <property type="entry name" value="PAP2/HPO_sf"/>
</dbReference>
<feature type="chain" id="PRO_5037477919" description="Acid phosphatase" evidence="2">
    <location>
        <begin position="22"/>
        <end position="273"/>
    </location>
</feature>
<comment type="caution">
    <text evidence="4">The sequence shown here is derived from an EMBL/GenBank/DDBJ whole genome shotgun (WGS) entry which is preliminary data.</text>
</comment>
<evidence type="ECO:0000313" key="5">
    <source>
        <dbReference type="Proteomes" id="UP000653472"/>
    </source>
</evidence>
<comment type="similarity">
    <text evidence="1">Belongs to the class A bacterial acid phosphatase family.</text>
</comment>
<keyword evidence="2" id="KW-0732">Signal</keyword>
<sequence length="273" mass="29360">MSVRARTLAAAICLISGVAAAGSPAWETPEASDRKAFAPYIDKVGLKFLVLAGPPAEGSPPDLDDVRGILRRQQTTSAARWAQAEADGDALYAQFSAAFGRPIDRVHAPYTVRLLNRLEKTVAIPTFAAKKVYHRARPYQRLPLERVCGRSSAPTADPDVAKRTSYPSGHSAYGWMAAQVLAALAPNRAQQILQRGMDYGESRLVCGVHFPSDVAAGRLIATAVYERVRRVEAFRRDFACAAAELDTPQSVADRALLAQCGPPPPVEPADGKP</sequence>
<gene>
    <name evidence="4" type="ORF">G7Y82_00600</name>
</gene>
<accession>A0A969W771</accession>
<dbReference type="Gene3D" id="1.20.144.10">
    <property type="entry name" value="Phosphatidic acid phosphatase type 2/haloperoxidase"/>
    <property type="match status" value="1"/>
</dbReference>
<evidence type="ECO:0000256" key="2">
    <source>
        <dbReference type="SAM" id="SignalP"/>
    </source>
</evidence>
<dbReference type="GO" id="GO:0030288">
    <property type="term" value="C:outer membrane-bounded periplasmic space"/>
    <property type="evidence" value="ECO:0007669"/>
    <property type="project" value="InterPro"/>
</dbReference>
<dbReference type="EMBL" id="JAAVXB010000001">
    <property type="protein sequence ID" value="NKF20794.1"/>
    <property type="molecule type" value="Genomic_DNA"/>
</dbReference>